<dbReference type="InterPro" id="IPR020471">
    <property type="entry name" value="AKR"/>
</dbReference>
<dbReference type="InterPro" id="IPR036812">
    <property type="entry name" value="NAD(P)_OxRdtase_dom_sf"/>
</dbReference>
<dbReference type="InterPro" id="IPR023210">
    <property type="entry name" value="NADP_OxRdtase_dom"/>
</dbReference>
<dbReference type="AlphaFoldDB" id="A0A1S7DT26"/>
<name>A0A1S7DT26_RIEAN</name>
<dbReference type="EMBL" id="CP011859">
    <property type="protein sequence ID" value="AQY22264.1"/>
    <property type="molecule type" value="Genomic_DNA"/>
</dbReference>
<feature type="domain" description="NADP-dependent oxidoreductase" evidence="1">
    <location>
        <begin position="59"/>
        <end position="354"/>
    </location>
</feature>
<gene>
    <name evidence="2" type="primary">pld1</name>
    <name evidence="2" type="ORF">AB406_1317</name>
</gene>
<dbReference type="Pfam" id="PF00248">
    <property type="entry name" value="Aldo_ket_red"/>
    <property type="match status" value="1"/>
</dbReference>
<reference evidence="2 3" key="1">
    <citation type="submission" date="2015-06" db="EMBL/GenBank/DDBJ databases">
        <title>R. anatipestifer strain HXb2 is the most virulent strain so far, and the genome sequence would help us uncover the pathogenesis.</title>
        <authorList>
            <person name="Hu Q."/>
            <person name="Qi J."/>
            <person name="Bo H."/>
            <person name="Liu G."/>
            <person name="Tao M."/>
            <person name="Ding Y."/>
            <person name="Xue Y."/>
        </authorList>
    </citation>
    <scope>NUCLEOTIDE SEQUENCE [LARGE SCALE GENOMIC DNA]</scope>
    <source>
        <strain evidence="2 3">HXb2</strain>
    </source>
</reference>
<dbReference type="PANTHER" id="PTHR42686:SF1">
    <property type="entry name" value="GH17980P-RELATED"/>
    <property type="match status" value="1"/>
</dbReference>
<dbReference type="SUPFAM" id="SSF51430">
    <property type="entry name" value="NAD(P)-linked oxidoreductase"/>
    <property type="match status" value="1"/>
</dbReference>
<evidence type="ECO:0000259" key="1">
    <source>
        <dbReference type="Pfam" id="PF00248"/>
    </source>
</evidence>
<dbReference type="CDD" id="cd19152">
    <property type="entry name" value="AKR_AKR15A"/>
    <property type="match status" value="1"/>
</dbReference>
<accession>A0A1S7DT26</accession>
<sequence>MKRKEFLQNLGLGVLSAAAVPTTLLGQSTVVNNKDNETIDGYNEEMPPLNDGNSLNKVLGLGGVPLAGAWKPTSEEDALKTLEKAWELGIRYYDTSPRYGNGISERRFGVFLDGKPSDKYILSSKVGRILKPGVAPKEQIKHLWKNPMNAVFNYDYTASGARKSIEDSLLRLGVQKLDFVFIHDLNPANFGSKEEYQNYFEEAKKGAIPELAKMKEEGIIKGWGFGINQPDAVLEALNFSQPDICLMATQYSLLDHKQALNKTFPTLQKNKVKIVLGSPLNCGYLAGNETWNYSPNPAPKEIAEKRKQLQTVAAKYGVGLRTAALQFAMAHPAVVSVLTGCRNAEQIYKNFISLHGNEIINKAFWGELKALGLIEKNAPTPTV</sequence>
<proteinExistence type="predicted"/>
<dbReference type="GO" id="GO:0016491">
    <property type="term" value="F:oxidoreductase activity"/>
    <property type="evidence" value="ECO:0007669"/>
    <property type="project" value="InterPro"/>
</dbReference>
<evidence type="ECO:0000313" key="2">
    <source>
        <dbReference type="EMBL" id="AQY22264.1"/>
    </source>
</evidence>
<dbReference type="PANTHER" id="PTHR42686">
    <property type="entry name" value="GH17980P-RELATED"/>
    <property type="match status" value="1"/>
</dbReference>
<protein>
    <submittedName>
        <fullName evidence="2">Pyridoxal 4-dehydrogenase</fullName>
    </submittedName>
</protein>
<evidence type="ECO:0000313" key="3">
    <source>
        <dbReference type="Proteomes" id="UP000189883"/>
    </source>
</evidence>
<dbReference type="GO" id="GO:0005829">
    <property type="term" value="C:cytosol"/>
    <property type="evidence" value="ECO:0007669"/>
    <property type="project" value="TreeGrafter"/>
</dbReference>
<dbReference type="Proteomes" id="UP000189883">
    <property type="component" value="Chromosome"/>
</dbReference>
<dbReference type="Gene3D" id="3.20.20.100">
    <property type="entry name" value="NADP-dependent oxidoreductase domain"/>
    <property type="match status" value="1"/>
</dbReference>
<organism evidence="2 3">
    <name type="scientific">Riemerella anatipestifer</name>
    <name type="common">Moraxella anatipestifer</name>
    <dbReference type="NCBI Taxonomy" id="34085"/>
    <lineage>
        <taxon>Bacteria</taxon>
        <taxon>Pseudomonadati</taxon>
        <taxon>Bacteroidota</taxon>
        <taxon>Flavobacteriia</taxon>
        <taxon>Flavobacteriales</taxon>
        <taxon>Weeksellaceae</taxon>
        <taxon>Riemerella</taxon>
    </lineage>
</organism>
<dbReference type="RefSeq" id="WP_079207476.1">
    <property type="nucleotide sequence ID" value="NZ_CP011859.1"/>
</dbReference>